<evidence type="ECO:0000313" key="1">
    <source>
        <dbReference type="EMBL" id="CAI6334176.1"/>
    </source>
</evidence>
<sequence>MLWTIGEEVVRYKHSCTTTQRYAEASDEALKPMDVVARVTLNGQLVMRARVKRARLAQRRGCHQSNSIHSTPSIHSYPHIAVESWPGRYRTVHAYMVAVWWMVEWMDGWKQVREPSAEGRSTWSCHGAVSLTTPTSSVGPVAVAVSLCRMRKLHLVGLYTQHGDR</sequence>
<accession>A0A9W4XQV9</accession>
<proteinExistence type="predicted"/>
<gene>
    <name evidence="1" type="ORF">PDIGIT_LOCUS7230</name>
</gene>
<keyword evidence="2" id="KW-1185">Reference proteome</keyword>
<evidence type="ECO:0000313" key="2">
    <source>
        <dbReference type="Proteomes" id="UP001152607"/>
    </source>
</evidence>
<dbReference type="EMBL" id="CAOQHR010000004">
    <property type="protein sequence ID" value="CAI6334176.1"/>
    <property type="molecule type" value="Genomic_DNA"/>
</dbReference>
<dbReference type="AlphaFoldDB" id="A0A9W4XQV9"/>
<organism evidence="1 2">
    <name type="scientific">Periconia digitata</name>
    <dbReference type="NCBI Taxonomy" id="1303443"/>
    <lineage>
        <taxon>Eukaryota</taxon>
        <taxon>Fungi</taxon>
        <taxon>Dikarya</taxon>
        <taxon>Ascomycota</taxon>
        <taxon>Pezizomycotina</taxon>
        <taxon>Dothideomycetes</taxon>
        <taxon>Pleosporomycetidae</taxon>
        <taxon>Pleosporales</taxon>
        <taxon>Massarineae</taxon>
        <taxon>Periconiaceae</taxon>
        <taxon>Periconia</taxon>
    </lineage>
</organism>
<protein>
    <submittedName>
        <fullName evidence="1">Uncharacterized protein</fullName>
    </submittedName>
</protein>
<name>A0A9W4XQV9_9PLEO</name>
<comment type="caution">
    <text evidence="1">The sequence shown here is derived from an EMBL/GenBank/DDBJ whole genome shotgun (WGS) entry which is preliminary data.</text>
</comment>
<reference evidence="1" key="1">
    <citation type="submission" date="2023-01" db="EMBL/GenBank/DDBJ databases">
        <authorList>
            <person name="Van Ghelder C."/>
            <person name="Rancurel C."/>
        </authorList>
    </citation>
    <scope>NUCLEOTIDE SEQUENCE</scope>
    <source>
        <strain evidence="1">CNCM I-4278</strain>
    </source>
</reference>
<dbReference type="Proteomes" id="UP001152607">
    <property type="component" value="Unassembled WGS sequence"/>
</dbReference>